<sequence>MSFYRHHVFFCTNQREPDCVCCGLANASALRDYFKQKVKALKLEGIRINSAGCLNRCALGPVIVVYPEAVWYRYATVDDLDEILHEHLIHGRPVERLKLPD</sequence>
<comment type="caution">
    <text evidence="1">The sequence shown here is derived from an EMBL/GenBank/DDBJ whole genome shotgun (WGS) entry which is preliminary data.</text>
</comment>
<dbReference type="EMBL" id="PPGH01000035">
    <property type="protein sequence ID" value="PQJ96072.1"/>
    <property type="molecule type" value="Genomic_DNA"/>
</dbReference>
<accession>A0A2S7XRL4</accession>
<keyword evidence="2" id="KW-1185">Reference proteome</keyword>
<dbReference type="SUPFAM" id="SSF52833">
    <property type="entry name" value="Thioredoxin-like"/>
    <property type="match status" value="1"/>
</dbReference>
<dbReference type="Proteomes" id="UP000239936">
    <property type="component" value="Unassembled WGS sequence"/>
</dbReference>
<name>A0A2S7XRL4_9GAMM</name>
<dbReference type="CDD" id="cd02980">
    <property type="entry name" value="TRX_Fd_family"/>
    <property type="match status" value="1"/>
</dbReference>
<dbReference type="InterPro" id="IPR036249">
    <property type="entry name" value="Thioredoxin-like_sf"/>
</dbReference>
<dbReference type="Gene3D" id="3.40.30.10">
    <property type="entry name" value="Glutaredoxin"/>
    <property type="match status" value="1"/>
</dbReference>
<evidence type="ECO:0000313" key="1">
    <source>
        <dbReference type="EMBL" id="PQJ96072.1"/>
    </source>
</evidence>
<dbReference type="OrthoDB" id="9800597at2"/>
<reference evidence="1 2" key="1">
    <citation type="submission" date="2018-01" db="EMBL/GenBank/DDBJ databases">
        <title>The complete genome sequence of Chromatium okenii LaCa, a purple sulfur bacterium with a turbulent life.</title>
        <authorList>
            <person name="Luedin S.M."/>
            <person name="Liechti N."/>
            <person name="Storelli N."/>
            <person name="Danza F."/>
            <person name="Wittwer M."/>
            <person name="Pothier J.F."/>
            <person name="Tonolla M.A."/>
        </authorList>
    </citation>
    <scope>NUCLEOTIDE SEQUENCE [LARGE SCALE GENOMIC DNA]</scope>
    <source>
        <strain evidence="1 2">LaCa</strain>
    </source>
</reference>
<gene>
    <name evidence="1" type="ORF">CXB77_09600</name>
</gene>
<dbReference type="AlphaFoldDB" id="A0A2S7XRL4"/>
<organism evidence="1 2">
    <name type="scientific">Chromatium okenii</name>
    <dbReference type="NCBI Taxonomy" id="61644"/>
    <lineage>
        <taxon>Bacteria</taxon>
        <taxon>Pseudomonadati</taxon>
        <taxon>Pseudomonadota</taxon>
        <taxon>Gammaproteobacteria</taxon>
        <taxon>Chromatiales</taxon>
        <taxon>Chromatiaceae</taxon>
        <taxon>Chromatium</taxon>
    </lineage>
</organism>
<proteinExistence type="predicted"/>
<evidence type="ECO:0000313" key="2">
    <source>
        <dbReference type="Proteomes" id="UP000239936"/>
    </source>
</evidence>
<protein>
    <submittedName>
        <fullName evidence="1">2Fe-2S ferredoxin</fullName>
    </submittedName>
</protein>
<dbReference type="RefSeq" id="WP_105073710.1">
    <property type="nucleotide sequence ID" value="NZ_JAFLKP010000361.1"/>
</dbReference>